<organism evidence="1 2">
    <name type="scientific">Morganella psychrotolerans</name>
    <dbReference type="NCBI Taxonomy" id="368603"/>
    <lineage>
        <taxon>Bacteria</taxon>
        <taxon>Pseudomonadati</taxon>
        <taxon>Pseudomonadota</taxon>
        <taxon>Gammaproteobacteria</taxon>
        <taxon>Enterobacterales</taxon>
        <taxon>Morganellaceae</taxon>
        <taxon>Morganella</taxon>
    </lineage>
</organism>
<protein>
    <recommendedName>
        <fullName evidence="3">DUF1795 domain-containing protein</fullName>
    </recommendedName>
</protein>
<dbReference type="InterPro" id="IPR014894">
    <property type="entry name" value="DcrB/EagT6"/>
</dbReference>
<dbReference type="RefSeq" id="WP_067426738.1">
    <property type="nucleotide sequence ID" value="NZ_CBCPID010000003.1"/>
</dbReference>
<dbReference type="EMBL" id="LZEX01000045">
    <property type="protein sequence ID" value="OBU02589.1"/>
    <property type="molecule type" value="Genomic_DNA"/>
</dbReference>
<evidence type="ECO:0008006" key="3">
    <source>
        <dbReference type="Google" id="ProtNLM"/>
    </source>
</evidence>
<dbReference type="Pfam" id="PF08786">
    <property type="entry name" value="DcrB"/>
    <property type="match status" value="1"/>
</dbReference>
<reference evidence="1 2" key="1">
    <citation type="submission" date="2016-06" db="EMBL/GenBank/DDBJ databases">
        <authorList>
            <person name="Kjaerup R.B."/>
            <person name="Dalgaard T.S."/>
            <person name="Juul-Madsen H.R."/>
        </authorList>
    </citation>
    <scope>NUCLEOTIDE SEQUENCE [LARGE SCALE GENOMIC DNA]</scope>
    <source>
        <strain evidence="1 2">GCSL-Mp3</strain>
    </source>
</reference>
<proteinExistence type="predicted"/>
<dbReference type="Proteomes" id="UP000092247">
    <property type="component" value="Unassembled WGS sequence"/>
</dbReference>
<dbReference type="AlphaFoldDB" id="A0A1B8H0J1"/>
<dbReference type="SUPFAM" id="SSF55724">
    <property type="entry name" value="Mog1p/PsbP-like"/>
    <property type="match status" value="1"/>
</dbReference>
<name>A0A1B8H0J1_9GAMM</name>
<dbReference type="Gene3D" id="3.40.1000.10">
    <property type="entry name" value="Mog1/PsbP, alpha/beta/alpha sandwich"/>
    <property type="match status" value="1"/>
</dbReference>
<comment type="caution">
    <text evidence="1">The sequence shown here is derived from an EMBL/GenBank/DDBJ whole genome shotgun (WGS) entry which is preliminary data.</text>
</comment>
<evidence type="ECO:0000313" key="1">
    <source>
        <dbReference type="EMBL" id="OBU02589.1"/>
    </source>
</evidence>
<gene>
    <name evidence="1" type="ORF">AYY17_13155</name>
</gene>
<accession>A0A1B8H0J1</accession>
<evidence type="ECO:0000313" key="2">
    <source>
        <dbReference type="Proteomes" id="UP000092247"/>
    </source>
</evidence>
<dbReference type="STRING" id="368603.AYY16_02170"/>
<sequence>MNYHCQEGAFSLPTSDYLDSSAHILKFPSLDATLTLTRDQLPQGLTVTEYLCAQITQLQQNMTLHGLTEYTPFHTVEQIAGIEFYCEPEQQGMHLYQYVAAYDLTSTLLVMTYCQIRPFTEADLQHWQTLKLNFARRP</sequence>
<dbReference type="InterPro" id="IPR016123">
    <property type="entry name" value="Mog1/PsbP_a/b/a-sand"/>
</dbReference>